<dbReference type="EMBL" id="JAEMHM010000008">
    <property type="protein sequence ID" value="MBJ6725264.1"/>
    <property type="molecule type" value="Genomic_DNA"/>
</dbReference>
<dbReference type="GO" id="GO:0003746">
    <property type="term" value="F:translation elongation factor activity"/>
    <property type="evidence" value="ECO:0007669"/>
    <property type="project" value="UniProtKB-KW"/>
</dbReference>
<gene>
    <name evidence="2" type="ORF">JFN93_11135</name>
</gene>
<dbReference type="SUPFAM" id="SSF54534">
    <property type="entry name" value="FKBP-like"/>
    <property type="match status" value="1"/>
</dbReference>
<dbReference type="Pfam" id="PF01272">
    <property type="entry name" value="GreA_GreB"/>
    <property type="match status" value="1"/>
</dbReference>
<keyword evidence="3" id="KW-1185">Reference proteome</keyword>
<protein>
    <submittedName>
        <fullName evidence="2">GreA/GreB family elongation factor</fullName>
    </submittedName>
</protein>
<comment type="caution">
    <text evidence="2">The sequence shown here is derived from an EMBL/GenBank/DDBJ whole genome shotgun (WGS) entry which is preliminary data.</text>
</comment>
<dbReference type="InterPro" id="IPR036953">
    <property type="entry name" value="GreA/GreB_C_sf"/>
</dbReference>
<name>A0A8J7LV09_9BACT</name>
<sequence length="158" mass="17060">MTKAEIVQDIIDQLSADLDLFLRAAKSAHAAATHEECQPDNKYDTLALESSYVAQGQANRAQEIRESINIYRQLAVATESEVVKLASLVTLEADNGSSRSVFIGPVEGGRKICHDGREIMVITPTSPLGKELLGKSVGDTADIATGAKRIEYEIVDLC</sequence>
<keyword evidence="2" id="KW-0648">Protein biosynthesis</keyword>
<dbReference type="InterPro" id="IPR001437">
    <property type="entry name" value="Tscrpt_elong_fac_GreA/B_C"/>
</dbReference>
<dbReference type="Gene3D" id="3.10.50.30">
    <property type="entry name" value="Transcription elongation factor, GreA/GreB, C-terminal domain"/>
    <property type="match status" value="1"/>
</dbReference>
<evidence type="ECO:0000313" key="3">
    <source>
        <dbReference type="Proteomes" id="UP000636888"/>
    </source>
</evidence>
<accession>A0A8J7LV09</accession>
<keyword evidence="2" id="KW-0251">Elongation factor</keyword>
<dbReference type="AlphaFoldDB" id="A0A8J7LV09"/>
<reference evidence="2" key="1">
    <citation type="submission" date="2020-12" db="EMBL/GenBank/DDBJ databases">
        <title>Geomonas sp. Red875, isolated from river sediment.</title>
        <authorList>
            <person name="Xu Z."/>
            <person name="Zhang Z."/>
            <person name="Masuda Y."/>
            <person name="Itoh H."/>
            <person name="Senoo K."/>
        </authorList>
    </citation>
    <scope>NUCLEOTIDE SEQUENCE</scope>
    <source>
        <strain evidence="2">Red875</strain>
    </source>
</reference>
<evidence type="ECO:0000313" key="2">
    <source>
        <dbReference type="EMBL" id="MBJ6725264.1"/>
    </source>
</evidence>
<dbReference type="GO" id="GO:0032784">
    <property type="term" value="P:regulation of DNA-templated transcription elongation"/>
    <property type="evidence" value="ECO:0007669"/>
    <property type="project" value="InterPro"/>
</dbReference>
<organism evidence="2 3">
    <name type="scientific">Geomesophilobacter sediminis</name>
    <dbReference type="NCBI Taxonomy" id="2798584"/>
    <lineage>
        <taxon>Bacteria</taxon>
        <taxon>Pseudomonadati</taxon>
        <taxon>Thermodesulfobacteriota</taxon>
        <taxon>Desulfuromonadia</taxon>
        <taxon>Geobacterales</taxon>
        <taxon>Geobacteraceae</taxon>
        <taxon>Geomesophilobacter</taxon>
    </lineage>
</organism>
<dbReference type="GO" id="GO:0003677">
    <property type="term" value="F:DNA binding"/>
    <property type="evidence" value="ECO:0007669"/>
    <property type="project" value="InterPro"/>
</dbReference>
<dbReference type="Proteomes" id="UP000636888">
    <property type="component" value="Unassembled WGS sequence"/>
</dbReference>
<feature type="domain" description="Transcription elongation factor GreA/GreB C-terminal" evidence="1">
    <location>
        <begin position="81"/>
        <end position="156"/>
    </location>
</feature>
<proteinExistence type="predicted"/>
<evidence type="ECO:0000259" key="1">
    <source>
        <dbReference type="Pfam" id="PF01272"/>
    </source>
</evidence>